<dbReference type="NCBIfam" id="TIGR01409">
    <property type="entry name" value="TAT_signal_seq"/>
    <property type="match status" value="1"/>
</dbReference>
<organism evidence="1 2">
    <name type="scientific">Tectimicrobiota bacterium</name>
    <dbReference type="NCBI Taxonomy" id="2528274"/>
    <lineage>
        <taxon>Bacteria</taxon>
        <taxon>Pseudomonadati</taxon>
        <taxon>Nitrospinota/Tectimicrobiota group</taxon>
        <taxon>Candidatus Tectimicrobiota</taxon>
    </lineage>
</organism>
<protein>
    <submittedName>
        <fullName evidence="1">Twin-arginine translocation signal domain-containing protein</fullName>
    </submittedName>
</protein>
<gene>
    <name evidence="1" type="ORF">FJZ47_15345</name>
</gene>
<accession>A0A937W4A7</accession>
<sequence length="92" mass="10228">MWHILAALGSHLAGHARRWSYDWVHYEALAHSCHHSLYTADHRKEGKMSANDRTTAATRPALTRRDFLQRAGWGSVGATALILGAQHSRALA</sequence>
<feature type="non-terminal residue" evidence="1">
    <location>
        <position position="92"/>
    </location>
</feature>
<comment type="caution">
    <text evidence="1">The sequence shown here is derived from an EMBL/GenBank/DDBJ whole genome shotgun (WGS) entry which is preliminary data.</text>
</comment>
<name>A0A937W4A7_UNCTE</name>
<dbReference type="InterPro" id="IPR019546">
    <property type="entry name" value="TAT_signal_bac_arc"/>
</dbReference>
<evidence type="ECO:0000313" key="2">
    <source>
        <dbReference type="Proteomes" id="UP000712673"/>
    </source>
</evidence>
<dbReference type="AlphaFoldDB" id="A0A937W4A7"/>
<proteinExistence type="predicted"/>
<reference evidence="1" key="1">
    <citation type="submission" date="2019-03" db="EMBL/GenBank/DDBJ databases">
        <title>Lake Tanganyika Metagenome-Assembled Genomes (MAGs).</title>
        <authorList>
            <person name="Tran P."/>
        </authorList>
    </citation>
    <scope>NUCLEOTIDE SEQUENCE</scope>
    <source>
        <strain evidence="1">K_DeepCast_65m_m2_066</strain>
    </source>
</reference>
<dbReference type="EMBL" id="VGLS01000498">
    <property type="protein sequence ID" value="MBM3225159.1"/>
    <property type="molecule type" value="Genomic_DNA"/>
</dbReference>
<evidence type="ECO:0000313" key="1">
    <source>
        <dbReference type="EMBL" id="MBM3225159.1"/>
    </source>
</evidence>
<dbReference type="Proteomes" id="UP000712673">
    <property type="component" value="Unassembled WGS sequence"/>
</dbReference>